<sequence length="146" mass="15908">MTHHHDPLAAGTHTAHIWLRAVADDMGTEDLTFALRALRAWMHTVRDRISVANSAHLTAQLPDFLRGIWYEGWVPSRVPGAHGTADFVDDFAERAGISVGDVPFTAGCVTSALDRMMSPGQMNHIFAVFPDRLSNVLRGAESFAGA</sequence>
<dbReference type="AlphaFoldDB" id="A0A846XK56"/>
<dbReference type="RefSeq" id="WP_068048061.1">
    <property type="nucleotide sequence ID" value="NZ_JAAXOO010000005.1"/>
</dbReference>
<name>A0A846XK56_9NOCA</name>
<proteinExistence type="predicted"/>
<dbReference type="Gene3D" id="1.10.490.110">
    <property type="entry name" value="Uncharacterized conserved protein DUF2267"/>
    <property type="match status" value="1"/>
</dbReference>
<dbReference type="InterPro" id="IPR018727">
    <property type="entry name" value="DUF2267"/>
</dbReference>
<accession>A0A846XK56</accession>
<dbReference type="InterPro" id="IPR038282">
    <property type="entry name" value="DUF2267_sf"/>
</dbReference>
<dbReference type="Proteomes" id="UP000565715">
    <property type="component" value="Unassembled WGS sequence"/>
</dbReference>
<dbReference type="EMBL" id="JAAXOO010000005">
    <property type="protein sequence ID" value="NKY35705.1"/>
    <property type="molecule type" value="Genomic_DNA"/>
</dbReference>
<comment type="caution">
    <text evidence="1">The sequence shown here is derived from an EMBL/GenBank/DDBJ whole genome shotgun (WGS) entry which is preliminary data.</text>
</comment>
<organism evidence="1 2">
    <name type="scientific">Nocardia speluncae</name>
    <dbReference type="NCBI Taxonomy" id="419477"/>
    <lineage>
        <taxon>Bacteria</taxon>
        <taxon>Bacillati</taxon>
        <taxon>Actinomycetota</taxon>
        <taxon>Actinomycetes</taxon>
        <taxon>Mycobacteriales</taxon>
        <taxon>Nocardiaceae</taxon>
        <taxon>Nocardia</taxon>
    </lineage>
</organism>
<keyword evidence="2" id="KW-1185">Reference proteome</keyword>
<gene>
    <name evidence="1" type="ORF">HGA13_21900</name>
</gene>
<protein>
    <submittedName>
        <fullName evidence="1">DUF2267 domain-containing protein</fullName>
    </submittedName>
</protein>
<evidence type="ECO:0000313" key="1">
    <source>
        <dbReference type="EMBL" id="NKY35705.1"/>
    </source>
</evidence>
<reference evidence="1 2" key="1">
    <citation type="submission" date="2020-04" db="EMBL/GenBank/DDBJ databases">
        <title>MicrobeNet Type strains.</title>
        <authorList>
            <person name="Nicholson A.C."/>
        </authorList>
    </citation>
    <scope>NUCLEOTIDE SEQUENCE [LARGE SCALE GENOMIC DNA]</scope>
    <source>
        <strain evidence="1 2">DSM 45078</strain>
    </source>
</reference>
<dbReference type="Pfam" id="PF10025">
    <property type="entry name" value="DUF2267"/>
    <property type="match status" value="1"/>
</dbReference>
<evidence type="ECO:0000313" key="2">
    <source>
        <dbReference type="Proteomes" id="UP000565715"/>
    </source>
</evidence>